<sequence>MVPSAKPISCLPESNKGLDQDFLIVSGEWHDGLHCPIRDDKHFIAPNFSLVNEEDLNRILRSKIFLHTDGQLCATHDSSPEPSHKGTHQVELPNKCATKEKVISSDLTQEEEAAKVFEVVDSEEEDFEIFDQPHPIESPSNTSKPLPSAQIYSNQEPADIPEAMVLQRAAMSFSSAMYPSGSMQYMVDSRGTPVVLGSTPAVPPSYSQPPFMVSIGGVQSGLNNPGPSRPNFDLNSGFMMEGGHRDSGNLRQLFIPGQGRSVEEHTRTNLQPSSSSGVGGKRKEPDSGWESYPFNYKHQQPPWK</sequence>
<dbReference type="EMBL" id="LRBV02000012">
    <property type="status" value="NOT_ANNOTATED_CDS"/>
    <property type="molecule type" value="Genomic_DNA"/>
</dbReference>
<name>A0A7N2N1U0_QUELO</name>
<evidence type="ECO:0000256" key="1">
    <source>
        <dbReference type="SAM" id="MobiDB-lite"/>
    </source>
</evidence>
<dbReference type="EnsemblPlants" id="QL12p004280:mrna">
    <property type="protein sequence ID" value="QL12p004280:mrna"/>
    <property type="gene ID" value="QL12p004280"/>
</dbReference>
<dbReference type="Proteomes" id="UP000594261">
    <property type="component" value="Chromosome 12"/>
</dbReference>
<proteinExistence type="predicted"/>
<reference evidence="2" key="2">
    <citation type="submission" date="2021-01" db="UniProtKB">
        <authorList>
            <consortium name="EnsemblPlants"/>
        </authorList>
    </citation>
    <scope>IDENTIFICATION</scope>
</reference>
<accession>A0A7N2N1U0</accession>
<dbReference type="PANTHER" id="PTHR47292:SF1">
    <property type="entry name" value="TRANSCRIPTION ELONGATION FACTOR (TFIIS) FAMILY PROTEIN"/>
    <property type="match status" value="1"/>
</dbReference>
<dbReference type="InParanoid" id="A0A7N2N1U0"/>
<evidence type="ECO:0000313" key="2">
    <source>
        <dbReference type="EnsemblPlants" id="QL12p004280:mrna"/>
    </source>
</evidence>
<keyword evidence="3" id="KW-1185">Reference proteome</keyword>
<reference evidence="2 3" key="1">
    <citation type="journal article" date="2016" name="G3 (Bethesda)">
        <title>First Draft Assembly and Annotation of the Genome of a California Endemic Oak Quercus lobata Nee (Fagaceae).</title>
        <authorList>
            <person name="Sork V.L."/>
            <person name="Fitz-Gibbon S.T."/>
            <person name="Puiu D."/>
            <person name="Crepeau M."/>
            <person name="Gugger P.F."/>
            <person name="Sherman R."/>
            <person name="Stevens K."/>
            <person name="Langley C.H."/>
            <person name="Pellegrini M."/>
            <person name="Salzberg S.L."/>
        </authorList>
    </citation>
    <scope>NUCLEOTIDE SEQUENCE [LARGE SCALE GENOMIC DNA]</scope>
    <source>
        <strain evidence="2 3">cv. SW786</strain>
    </source>
</reference>
<dbReference type="AlphaFoldDB" id="A0A7N2N1U0"/>
<protein>
    <submittedName>
        <fullName evidence="2">Uncharacterized protein</fullName>
    </submittedName>
</protein>
<dbReference type="PANTHER" id="PTHR47292">
    <property type="entry name" value="TRANSCRIPTION ELONGATION FACTOR (TFIIS) FAMILY PROTEIN-RELATED"/>
    <property type="match status" value="1"/>
</dbReference>
<organism evidence="2 3">
    <name type="scientific">Quercus lobata</name>
    <name type="common">Valley oak</name>
    <dbReference type="NCBI Taxonomy" id="97700"/>
    <lineage>
        <taxon>Eukaryota</taxon>
        <taxon>Viridiplantae</taxon>
        <taxon>Streptophyta</taxon>
        <taxon>Embryophyta</taxon>
        <taxon>Tracheophyta</taxon>
        <taxon>Spermatophyta</taxon>
        <taxon>Magnoliopsida</taxon>
        <taxon>eudicotyledons</taxon>
        <taxon>Gunneridae</taxon>
        <taxon>Pentapetalae</taxon>
        <taxon>rosids</taxon>
        <taxon>fabids</taxon>
        <taxon>Fagales</taxon>
        <taxon>Fagaceae</taxon>
        <taxon>Quercus</taxon>
    </lineage>
</organism>
<feature type="region of interest" description="Disordered" evidence="1">
    <location>
        <begin position="259"/>
        <end position="304"/>
    </location>
</feature>
<evidence type="ECO:0000313" key="3">
    <source>
        <dbReference type="Proteomes" id="UP000594261"/>
    </source>
</evidence>
<dbReference type="Gramene" id="QL12p004280:mrna">
    <property type="protein sequence ID" value="QL12p004280:mrna"/>
    <property type="gene ID" value="QL12p004280"/>
</dbReference>